<dbReference type="GO" id="GO:0006865">
    <property type="term" value="P:amino acid transport"/>
    <property type="evidence" value="ECO:0007669"/>
    <property type="project" value="UniProtKB-KW"/>
</dbReference>
<evidence type="ECO:0000313" key="10">
    <source>
        <dbReference type="EMBL" id="CAE7906675.1"/>
    </source>
</evidence>
<feature type="transmembrane region" description="Helical" evidence="9">
    <location>
        <begin position="400"/>
        <end position="418"/>
    </location>
</feature>
<evidence type="ECO:0000256" key="5">
    <source>
        <dbReference type="ARBA" id="ARBA00022970"/>
    </source>
</evidence>
<evidence type="ECO:0000256" key="7">
    <source>
        <dbReference type="ARBA" id="ARBA00023128"/>
    </source>
</evidence>
<reference evidence="10" key="1">
    <citation type="submission" date="2021-02" db="EMBL/GenBank/DDBJ databases">
        <authorList>
            <person name="Dougan E. K."/>
            <person name="Rhodes N."/>
            <person name="Thang M."/>
            <person name="Chan C."/>
        </authorList>
    </citation>
    <scope>NUCLEOTIDE SEQUENCE</scope>
</reference>
<keyword evidence="3" id="KW-0813">Transport</keyword>
<evidence type="ECO:0000256" key="6">
    <source>
        <dbReference type="ARBA" id="ARBA00022989"/>
    </source>
</evidence>
<proteinExistence type="inferred from homology"/>
<evidence type="ECO:0000256" key="2">
    <source>
        <dbReference type="ARBA" id="ARBA00005974"/>
    </source>
</evidence>
<dbReference type="EMBL" id="CAJNJA010072387">
    <property type="protein sequence ID" value="CAE7906675.1"/>
    <property type="molecule type" value="Genomic_DNA"/>
</dbReference>
<dbReference type="InterPro" id="IPR004686">
    <property type="entry name" value="Mtc"/>
</dbReference>
<dbReference type="GO" id="GO:0015075">
    <property type="term" value="F:monoatomic ion transmembrane transporter activity"/>
    <property type="evidence" value="ECO:0007669"/>
    <property type="project" value="InterPro"/>
</dbReference>
<feature type="transmembrane region" description="Helical" evidence="9">
    <location>
        <begin position="372"/>
        <end position="394"/>
    </location>
</feature>
<evidence type="ECO:0000256" key="4">
    <source>
        <dbReference type="ARBA" id="ARBA00022692"/>
    </source>
</evidence>
<evidence type="ECO:0000313" key="11">
    <source>
        <dbReference type="Proteomes" id="UP000601435"/>
    </source>
</evidence>
<comment type="subcellular location">
    <subcellularLocation>
        <location evidence="1">Mitochondrion membrane</location>
        <topology evidence="1">Multi-pass membrane protein</topology>
    </subcellularLocation>
</comment>
<accession>A0A813BIL6</accession>
<dbReference type="OrthoDB" id="6608471at2759"/>
<comment type="similarity">
    <text evidence="2">Belongs to the sideroflexin family.</text>
</comment>
<keyword evidence="7" id="KW-0496">Mitochondrion</keyword>
<dbReference type="GO" id="GO:1990542">
    <property type="term" value="P:mitochondrial transmembrane transport"/>
    <property type="evidence" value="ECO:0007669"/>
    <property type="project" value="TreeGrafter"/>
</dbReference>
<sequence length="453" mass="48255">VIGLDGTWTMSVCLQSPFLRRSCSQEVSGMVSASPCPETLWLSLQPFAKQRTLMEPLFVFAISQGALASVLAMRIQTAATQMAVRSLKLRCFDSGAALVSSKASRALAAGAGAGAVGLALCVPPARADGASADVPAFTMEAPKYDQSTFYGRLMGMYDYIDPRTLLLTSDDLKKSQELLQKYKEAGKKPEGVSDADMWQARKNVEVSIHPVTGEELLKVGRMSAFVPMNVPLCAFMLMASSTPQILAAQWLNQTYNALNNYVNRSGATVEWSSLLQSYGLAVTASCSIALGARRLMSAVPSLQVMGPFVPYLAVISAGTANVSFTRLEEWYGKGVSIVDDEGKELGMSRAAGQMGVLQTVLSRSCFLPIAPMVMPIIGMKAIGSVAPVLTAGAMGVVTEILLITGCISGMLPVALALLPQKMEIAVSKLEPEYQNLKDSKGQPITKVFANKGL</sequence>
<dbReference type="Proteomes" id="UP000601435">
    <property type="component" value="Unassembled WGS sequence"/>
</dbReference>
<keyword evidence="11" id="KW-1185">Reference proteome</keyword>
<dbReference type="PANTHER" id="PTHR11153">
    <property type="entry name" value="SIDEROFLEXIN"/>
    <property type="match status" value="1"/>
</dbReference>
<evidence type="ECO:0000256" key="1">
    <source>
        <dbReference type="ARBA" id="ARBA00004225"/>
    </source>
</evidence>
<keyword evidence="5" id="KW-0029">Amino-acid transport</keyword>
<organism evidence="10 11">
    <name type="scientific">Symbiodinium necroappetens</name>
    <dbReference type="NCBI Taxonomy" id="1628268"/>
    <lineage>
        <taxon>Eukaryota</taxon>
        <taxon>Sar</taxon>
        <taxon>Alveolata</taxon>
        <taxon>Dinophyceae</taxon>
        <taxon>Suessiales</taxon>
        <taxon>Symbiodiniaceae</taxon>
        <taxon>Symbiodinium</taxon>
    </lineage>
</organism>
<dbReference type="AlphaFoldDB" id="A0A813BIL6"/>
<protein>
    <submittedName>
        <fullName evidence="10">SFXN3 protein</fullName>
    </submittedName>
</protein>
<evidence type="ECO:0000256" key="9">
    <source>
        <dbReference type="SAM" id="Phobius"/>
    </source>
</evidence>
<dbReference type="PANTHER" id="PTHR11153:SF6">
    <property type="entry name" value="SIDEROFLEXIN-5"/>
    <property type="match status" value="1"/>
</dbReference>
<gene>
    <name evidence="10" type="primary">SFXN3</name>
    <name evidence="10" type="ORF">SNEC2469_LOCUS30727</name>
</gene>
<keyword evidence="8 9" id="KW-0472">Membrane</keyword>
<evidence type="ECO:0000256" key="3">
    <source>
        <dbReference type="ARBA" id="ARBA00022448"/>
    </source>
</evidence>
<comment type="caution">
    <text evidence="10">The sequence shown here is derived from an EMBL/GenBank/DDBJ whole genome shotgun (WGS) entry which is preliminary data.</text>
</comment>
<keyword evidence="4 9" id="KW-0812">Transmembrane</keyword>
<name>A0A813BIL6_9DINO</name>
<keyword evidence="6 9" id="KW-1133">Transmembrane helix</keyword>
<dbReference type="Pfam" id="PF03820">
    <property type="entry name" value="SFXNs"/>
    <property type="match status" value="1"/>
</dbReference>
<evidence type="ECO:0000256" key="8">
    <source>
        <dbReference type="ARBA" id="ARBA00023136"/>
    </source>
</evidence>
<feature type="non-terminal residue" evidence="10">
    <location>
        <position position="453"/>
    </location>
</feature>
<dbReference type="GO" id="GO:0005743">
    <property type="term" value="C:mitochondrial inner membrane"/>
    <property type="evidence" value="ECO:0007669"/>
    <property type="project" value="TreeGrafter"/>
</dbReference>